<dbReference type="EMBL" id="QGKX02000088">
    <property type="protein sequence ID" value="KAF3588995.1"/>
    <property type="molecule type" value="Genomic_DNA"/>
</dbReference>
<reference evidence="3" key="1">
    <citation type="submission" date="2019-12" db="EMBL/GenBank/DDBJ databases">
        <title>Genome sequencing and annotation of Brassica cretica.</title>
        <authorList>
            <person name="Studholme D.J."/>
            <person name="Sarris P."/>
        </authorList>
    </citation>
    <scope>NUCLEOTIDE SEQUENCE</scope>
    <source>
        <strain evidence="3">PFS-109/04</strain>
        <tissue evidence="3">Leaf</tissue>
    </source>
</reference>
<feature type="region of interest" description="Disordered" evidence="2">
    <location>
        <begin position="1"/>
        <end position="78"/>
    </location>
</feature>
<comment type="caution">
    <text evidence="3">The sequence shown here is derived from an EMBL/GenBank/DDBJ whole genome shotgun (WGS) entry which is preliminary data.</text>
</comment>
<feature type="coiled-coil region" evidence="1">
    <location>
        <begin position="377"/>
        <end position="404"/>
    </location>
</feature>
<organism evidence="3 4">
    <name type="scientific">Brassica cretica</name>
    <name type="common">Mustard</name>
    <dbReference type="NCBI Taxonomy" id="69181"/>
    <lineage>
        <taxon>Eukaryota</taxon>
        <taxon>Viridiplantae</taxon>
        <taxon>Streptophyta</taxon>
        <taxon>Embryophyta</taxon>
        <taxon>Tracheophyta</taxon>
        <taxon>Spermatophyta</taxon>
        <taxon>Magnoliopsida</taxon>
        <taxon>eudicotyledons</taxon>
        <taxon>Gunneridae</taxon>
        <taxon>Pentapetalae</taxon>
        <taxon>rosids</taxon>
        <taxon>malvids</taxon>
        <taxon>Brassicales</taxon>
        <taxon>Brassicaceae</taxon>
        <taxon>Brassiceae</taxon>
        <taxon>Brassica</taxon>
    </lineage>
</organism>
<dbReference type="AlphaFoldDB" id="A0A8S9S614"/>
<name>A0A8S9S614_BRACR</name>
<keyword evidence="1" id="KW-0175">Coiled coil</keyword>
<evidence type="ECO:0000256" key="1">
    <source>
        <dbReference type="SAM" id="Coils"/>
    </source>
</evidence>
<feature type="compositionally biased region" description="Basic and acidic residues" evidence="2">
    <location>
        <begin position="10"/>
        <end position="28"/>
    </location>
</feature>
<evidence type="ECO:0000313" key="4">
    <source>
        <dbReference type="Proteomes" id="UP000712600"/>
    </source>
</evidence>
<proteinExistence type="predicted"/>
<accession>A0A8S9S614</accession>
<feature type="compositionally biased region" description="Low complexity" evidence="2">
    <location>
        <begin position="52"/>
        <end position="78"/>
    </location>
</feature>
<dbReference type="InterPro" id="IPR004252">
    <property type="entry name" value="Probable_transposase_24"/>
</dbReference>
<dbReference type="Proteomes" id="UP000712600">
    <property type="component" value="Unassembled WGS sequence"/>
</dbReference>
<sequence>MSSSNYYRSWIDRPHLDPNTRLLTEEYQRGITEFMESTGDQTRSRSRRASPRGRSGTGSHSQGSSSHSRGSSSHCRDSSFPAPVFAPAAAPPPAPPVVPGVMTVAQLVQQPRREHLPYLTPCPKGRRQTWFDRSGNGINAWINNMMYSNLSKGYPTFTHFLAEDQEMWFRLLVIRPGLDLVVPHHEVVVVRGATLRVRPATFGGRAATVGILHFPLRFLLPLLHPLPLQHPSRCCTPSRSSSRSGSYDCCPVGSTARSFNRSGNEINAWINRMMYSNFSKGHPTFTHFPTEDQEMWFRHFAQEFTWNPDNTNFIRDAFVHKVMDNYGKQIYEWKQKWLINKADENDGEPVDDFVLMKTAHTNKHTGEIDDGVVRDVLSLIETQKEDEETRLSQLQTDLDATSTASTNLSRIRINEIVESSVPKKKGRLVGLGRRARSVPPSAPQPYVDPEVLMDQLKDKDDRIAALEQKMADQEAGWEATRKQNEQMMEMMKRMYPNEQFPKCIPRDIPTTTSSEYSEGISPRNIPTDTLPRNIPTAKVSRNIPTAEVRRNIPILLFSRNVSEDRSIGNIRGDTDEQSEEMFLRNVLGIFNSRYSLGIIRGNSEEILLSDDHSRRYVLGIPLFQGHTDDICRRNTDVFL</sequence>
<evidence type="ECO:0000256" key="2">
    <source>
        <dbReference type="SAM" id="MobiDB-lite"/>
    </source>
</evidence>
<feature type="region of interest" description="Disordered" evidence="2">
    <location>
        <begin position="511"/>
        <end position="535"/>
    </location>
</feature>
<dbReference type="Pfam" id="PF03004">
    <property type="entry name" value="Transposase_24"/>
    <property type="match status" value="1"/>
</dbReference>
<evidence type="ECO:0000313" key="3">
    <source>
        <dbReference type="EMBL" id="KAF3588995.1"/>
    </source>
</evidence>
<gene>
    <name evidence="3" type="ORF">F2Q69_00028626</name>
</gene>
<protein>
    <submittedName>
        <fullName evidence="3">Uncharacterized protein</fullName>
    </submittedName>
</protein>